<keyword evidence="1" id="KW-0812">Transmembrane</keyword>
<dbReference type="EMBL" id="JADJMH010000014">
    <property type="protein sequence ID" value="MBK7675906.1"/>
    <property type="molecule type" value="Genomic_DNA"/>
</dbReference>
<reference evidence="2 3" key="1">
    <citation type="submission" date="2020-10" db="EMBL/GenBank/DDBJ databases">
        <title>Connecting structure to function with the recovery of over 1000 high-quality activated sludge metagenome-assembled genomes encoding full-length rRNA genes using long-read sequencing.</title>
        <authorList>
            <person name="Singleton C.M."/>
            <person name="Petriglieri F."/>
            <person name="Kristensen J.M."/>
            <person name="Kirkegaard R.H."/>
            <person name="Michaelsen T.Y."/>
            <person name="Andersen M.H."/>
            <person name="Karst S.M."/>
            <person name="Dueholm M.S."/>
            <person name="Nielsen P.H."/>
            <person name="Albertsen M."/>
        </authorList>
    </citation>
    <scope>NUCLEOTIDE SEQUENCE [LARGE SCALE GENOMIC DNA]</scope>
    <source>
        <strain evidence="2">EsbW_18-Q3-R4-48_BATAC.285</strain>
    </source>
</reference>
<evidence type="ECO:0000313" key="2">
    <source>
        <dbReference type="EMBL" id="MBK7675906.1"/>
    </source>
</evidence>
<evidence type="ECO:0000313" key="3">
    <source>
        <dbReference type="Proteomes" id="UP000697998"/>
    </source>
</evidence>
<name>A0A935UGB9_9PROT</name>
<evidence type="ECO:0000256" key="1">
    <source>
        <dbReference type="SAM" id="Phobius"/>
    </source>
</evidence>
<accession>A0A935UGB9</accession>
<protein>
    <submittedName>
        <fullName evidence="2">Uncharacterized protein</fullName>
    </submittedName>
</protein>
<dbReference type="Proteomes" id="UP000697998">
    <property type="component" value="Unassembled WGS sequence"/>
</dbReference>
<dbReference type="AlphaFoldDB" id="A0A935UGB9"/>
<gene>
    <name evidence="2" type="ORF">IPJ27_14785</name>
</gene>
<feature type="transmembrane region" description="Helical" evidence="1">
    <location>
        <begin position="36"/>
        <end position="53"/>
    </location>
</feature>
<comment type="caution">
    <text evidence="2">The sequence shown here is derived from an EMBL/GenBank/DDBJ whole genome shotgun (WGS) entry which is preliminary data.</text>
</comment>
<keyword evidence="1" id="KW-0472">Membrane</keyword>
<keyword evidence="1" id="KW-1133">Transmembrane helix</keyword>
<proteinExistence type="predicted"/>
<sequence>MSAVAEPPQPIPLAEGIGIFLGIVGWDVLTAGEVELLKASLIAAAGALAWYGVRCWRANRDKRH</sequence>
<organism evidence="2 3">
    <name type="scientific">Candidatus Accumulibacter proximus</name>
    <dbReference type="NCBI Taxonomy" id="2954385"/>
    <lineage>
        <taxon>Bacteria</taxon>
        <taxon>Pseudomonadati</taxon>
        <taxon>Pseudomonadota</taxon>
        <taxon>Betaproteobacteria</taxon>
        <taxon>Candidatus Accumulibacter</taxon>
    </lineage>
</organism>